<keyword evidence="2" id="KW-0472">Membrane</keyword>
<feature type="transmembrane region" description="Helical" evidence="2">
    <location>
        <begin position="485"/>
        <end position="503"/>
    </location>
</feature>
<keyword evidence="4" id="KW-1185">Reference proteome</keyword>
<keyword evidence="2" id="KW-1133">Transmembrane helix</keyword>
<feature type="compositionally biased region" description="Acidic residues" evidence="1">
    <location>
        <begin position="378"/>
        <end position="387"/>
    </location>
</feature>
<accession>A0A5C3DUG4</accession>
<evidence type="ECO:0000313" key="3">
    <source>
        <dbReference type="EMBL" id="SPO21935.1"/>
    </source>
</evidence>
<dbReference type="AlphaFoldDB" id="A0A5C3DUG4"/>
<dbReference type="Proteomes" id="UP000324022">
    <property type="component" value="Unassembled WGS sequence"/>
</dbReference>
<keyword evidence="2" id="KW-0812">Transmembrane</keyword>
<proteinExistence type="predicted"/>
<organism evidence="3 4">
    <name type="scientific">Ustilago trichophora</name>
    <dbReference type="NCBI Taxonomy" id="86804"/>
    <lineage>
        <taxon>Eukaryota</taxon>
        <taxon>Fungi</taxon>
        <taxon>Dikarya</taxon>
        <taxon>Basidiomycota</taxon>
        <taxon>Ustilaginomycotina</taxon>
        <taxon>Ustilaginomycetes</taxon>
        <taxon>Ustilaginales</taxon>
        <taxon>Ustilaginaceae</taxon>
        <taxon>Ustilago</taxon>
    </lineage>
</organism>
<feature type="region of interest" description="Disordered" evidence="1">
    <location>
        <begin position="377"/>
        <end position="415"/>
    </location>
</feature>
<evidence type="ECO:0000256" key="2">
    <source>
        <dbReference type="SAM" id="Phobius"/>
    </source>
</evidence>
<name>A0A5C3DUG4_9BASI</name>
<protein>
    <submittedName>
        <fullName evidence="3">Uncharacterized protein</fullName>
    </submittedName>
</protein>
<evidence type="ECO:0000256" key="1">
    <source>
        <dbReference type="SAM" id="MobiDB-lite"/>
    </source>
</evidence>
<reference evidence="3 4" key="1">
    <citation type="submission" date="2018-03" db="EMBL/GenBank/DDBJ databases">
        <authorList>
            <person name="Guldener U."/>
        </authorList>
    </citation>
    <scope>NUCLEOTIDE SEQUENCE [LARGE SCALE GENOMIC DNA]</scope>
    <source>
        <strain evidence="3 4">NBRC100155</strain>
    </source>
</reference>
<dbReference type="EMBL" id="OOIN01000003">
    <property type="protein sequence ID" value="SPO21935.1"/>
    <property type="molecule type" value="Genomic_DNA"/>
</dbReference>
<gene>
    <name evidence="3" type="ORF">UTRI_01922_B</name>
</gene>
<evidence type="ECO:0000313" key="4">
    <source>
        <dbReference type="Proteomes" id="UP000324022"/>
    </source>
</evidence>
<sequence>MLTASNPFSTPAPSSAELWQRLEARRPAPLRFSLHLSRRPNASLCPCLEVDLASPSSSHTFYTVTRILDPEHRTPYITLSPILFAANLTLISGLLRFNLSPTSFDLSLAGLEPWDDLWIGLPLARHIASQLGLASALAAILDGKSSTAWSLDEFEEGLSHNWRVPQQFVDAASYSTDAITDPKLRFAAVQMLPAGQQIKTLISGEMRSEIVRRANRRRRESKGRLHESLVRWSGQLYSLWIDVRSGLEDGGEQEVQDKEVRLRALLDDLKDVVVPPSSGDFSEWMQLLPTSSPDSDPPRPTLDRELHEEVTIGLLSPLSLAEFAALRSADPTLGHLLFPTDREEVEETTARLDSILRARMASLHRMNMLSFPHLSSTYDDESCDDGNDLPVESSGSVRVHAAPSQPQREERNRDEELAELHAKLDRLTTKLHSLLESQTLSSARRSSVQSTVAARDMYKSRTDMLARPVLAQAQPPFLALTNIEVTPSLLIIILSVLLFFMIVKFSND</sequence>
<dbReference type="OrthoDB" id="2504162at2759"/>